<name>S7S1K9_GLOTA</name>
<feature type="transmembrane region" description="Helical" evidence="1">
    <location>
        <begin position="211"/>
        <end position="230"/>
    </location>
</feature>
<keyword evidence="3" id="KW-1185">Reference proteome</keyword>
<dbReference type="HOGENOM" id="CLU_037033_1_1_1"/>
<keyword evidence="1" id="KW-0472">Membrane</keyword>
<dbReference type="OrthoDB" id="2126185at2759"/>
<gene>
    <name evidence="2" type="ORF">GLOTRDRAFT_119191</name>
</gene>
<proteinExistence type="predicted"/>
<dbReference type="eggNOG" id="ENOG502S2VI">
    <property type="taxonomic scope" value="Eukaryota"/>
</dbReference>
<dbReference type="EMBL" id="KB469296">
    <property type="protein sequence ID" value="EPQ61340.1"/>
    <property type="molecule type" value="Genomic_DNA"/>
</dbReference>
<organism evidence="2 3">
    <name type="scientific">Gloeophyllum trabeum (strain ATCC 11539 / FP-39264 / Madison 617)</name>
    <name type="common">Brown rot fungus</name>
    <dbReference type="NCBI Taxonomy" id="670483"/>
    <lineage>
        <taxon>Eukaryota</taxon>
        <taxon>Fungi</taxon>
        <taxon>Dikarya</taxon>
        <taxon>Basidiomycota</taxon>
        <taxon>Agaricomycotina</taxon>
        <taxon>Agaricomycetes</taxon>
        <taxon>Gloeophyllales</taxon>
        <taxon>Gloeophyllaceae</taxon>
        <taxon>Gloeophyllum</taxon>
    </lineage>
</organism>
<evidence type="ECO:0000313" key="2">
    <source>
        <dbReference type="EMBL" id="EPQ61340.1"/>
    </source>
</evidence>
<dbReference type="KEGG" id="gtr:GLOTRDRAFT_119191"/>
<dbReference type="Pfam" id="PF11196">
    <property type="entry name" value="DUF2834"/>
    <property type="match status" value="1"/>
</dbReference>
<feature type="transmembrane region" description="Helical" evidence="1">
    <location>
        <begin position="147"/>
        <end position="170"/>
    </location>
</feature>
<protein>
    <submittedName>
        <fullName evidence="2">Uncharacterized protein</fullName>
    </submittedName>
</protein>
<dbReference type="RefSeq" id="XP_007861530.1">
    <property type="nucleotide sequence ID" value="XM_007863339.1"/>
</dbReference>
<evidence type="ECO:0000313" key="3">
    <source>
        <dbReference type="Proteomes" id="UP000030669"/>
    </source>
</evidence>
<feature type="transmembrane region" description="Helical" evidence="1">
    <location>
        <begin position="15"/>
        <end position="37"/>
    </location>
</feature>
<feature type="transmembrane region" description="Helical" evidence="1">
    <location>
        <begin position="182"/>
        <end position="205"/>
    </location>
</feature>
<dbReference type="OMA" id="ICCWISF"/>
<sequence>MSGMNAYRDLDTSQWLALSIFASYFALILGLFYVIFARSIRWDSLGSKGWVFLGLTGASFAHTWFYMFRFMQWSFYNHESLIVASQGPLLTRFANWLVNTALFEQAWGAVCFGPFNWWWSEQLCLFTAGAWTVFIAIEGRRHGIRHLWAYMLLGQVVAISVASNLFYLALITSAPSKAKPNVCRLSPMIWGSVLLSMITVGLSPFTSDETFLPNLLVMHALLLAAVLPRRPQEPKALAMRPLVLYALIAVLSMVLRLRTTVAAYLTLPPTTRTPRSFALCAWETLHSHPAQASIGWDVVWTSFSFLIWYFTSMASEQDRSFVDIFNAVLQTAVLSAGVMAPSLFGRHVGIKEGAKKRE</sequence>
<feature type="transmembrane region" description="Helical" evidence="1">
    <location>
        <begin position="49"/>
        <end position="67"/>
    </location>
</feature>
<feature type="transmembrane region" description="Helical" evidence="1">
    <location>
        <begin position="242"/>
        <end position="267"/>
    </location>
</feature>
<feature type="transmembrane region" description="Helical" evidence="1">
    <location>
        <begin position="294"/>
        <end position="312"/>
    </location>
</feature>
<dbReference type="Proteomes" id="UP000030669">
    <property type="component" value="Unassembled WGS sequence"/>
</dbReference>
<reference evidence="2 3" key="1">
    <citation type="journal article" date="2012" name="Science">
        <title>The Paleozoic origin of enzymatic lignin decomposition reconstructed from 31 fungal genomes.</title>
        <authorList>
            <person name="Floudas D."/>
            <person name="Binder M."/>
            <person name="Riley R."/>
            <person name="Barry K."/>
            <person name="Blanchette R.A."/>
            <person name="Henrissat B."/>
            <person name="Martinez A.T."/>
            <person name="Otillar R."/>
            <person name="Spatafora J.W."/>
            <person name="Yadav J.S."/>
            <person name="Aerts A."/>
            <person name="Benoit I."/>
            <person name="Boyd A."/>
            <person name="Carlson A."/>
            <person name="Copeland A."/>
            <person name="Coutinho P.M."/>
            <person name="de Vries R.P."/>
            <person name="Ferreira P."/>
            <person name="Findley K."/>
            <person name="Foster B."/>
            <person name="Gaskell J."/>
            <person name="Glotzer D."/>
            <person name="Gorecki P."/>
            <person name="Heitman J."/>
            <person name="Hesse C."/>
            <person name="Hori C."/>
            <person name="Igarashi K."/>
            <person name="Jurgens J.A."/>
            <person name="Kallen N."/>
            <person name="Kersten P."/>
            <person name="Kohler A."/>
            <person name="Kuees U."/>
            <person name="Kumar T.K.A."/>
            <person name="Kuo A."/>
            <person name="LaButti K."/>
            <person name="Larrondo L.F."/>
            <person name="Lindquist E."/>
            <person name="Ling A."/>
            <person name="Lombard V."/>
            <person name="Lucas S."/>
            <person name="Lundell T."/>
            <person name="Martin R."/>
            <person name="McLaughlin D.J."/>
            <person name="Morgenstern I."/>
            <person name="Morin E."/>
            <person name="Murat C."/>
            <person name="Nagy L.G."/>
            <person name="Nolan M."/>
            <person name="Ohm R.A."/>
            <person name="Patyshakuliyeva A."/>
            <person name="Rokas A."/>
            <person name="Ruiz-Duenas F.J."/>
            <person name="Sabat G."/>
            <person name="Salamov A."/>
            <person name="Samejima M."/>
            <person name="Schmutz J."/>
            <person name="Slot J.C."/>
            <person name="St John F."/>
            <person name="Stenlid J."/>
            <person name="Sun H."/>
            <person name="Sun S."/>
            <person name="Syed K."/>
            <person name="Tsang A."/>
            <person name="Wiebenga A."/>
            <person name="Young D."/>
            <person name="Pisabarro A."/>
            <person name="Eastwood D.C."/>
            <person name="Martin F."/>
            <person name="Cullen D."/>
            <person name="Grigoriev I.V."/>
            <person name="Hibbett D.S."/>
        </authorList>
    </citation>
    <scope>NUCLEOTIDE SEQUENCE [LARGE SCALE GENOMIC DNA]</scope>
    <source>
        <strain evidence="2 3">ATCC 11539</strain>
    </source>
</reference>
<keyword evidence="1" id="KW-1133">Transmembrane helix</keyword>
<keyword evidence="1" id="KW-0812">Transmembrane</keyword>
<accession>S7S1K9</accession>
<dbReference type="GeneID" id="19300542"/>
<evidence type="ECO:0000256" key="1">
    <source>
        <dbReference type="SAM" id="Phobius"/>
    </source>
</evidence>
<dbReference type="AlphaFoldDB" id="S7S1K9"/>
<feature type="transmembrane region" description="Helical" evidence="1">
    <location>
        <begin position="324"/>
        <end position="344"/>
    </location>
</feature>
<dbReference type="InterPro" id="IPR021362">
    <property type="entry name" value="DUF2834"/>
</dbReference>